<dbReference type="RefSeq" id="YP_010111007.1">
    <property type="nucleotide sequence ID" value="NC_055877.1"/>
</dbReference>
<sequence>MPIKVKKSINVPQYYKDFIEENKIKRERARITVDELTATIASKRSAIVPDVDKFKYPVIDYPEFQQNKYINGRLENAAKGMFEDERKDPEMKHLCFRLVGYAVDLRKIYEETEKIRLYDKMITLSLKEYKRIVKIYYNAVERELILKGNGYRLEDKLGWICINRVLNTGAKVCDFEATRKNKKRLIAEGKQIYNKDDAEYCREHGIEYDAVDATVYKADEVWYEYCLLGSKVQGRTLCFKAIDTKNIKLRPYSNEELLKLTNNDVNKIMDLDVSMKHKFVLCTQADKTLYTKFIRNEEQKKSLYGTYSRKGRQRL</sequence>
<proteinExistence type="predicted"/>
<reference evidence="1 2" key="1">
    <citation type="submission" date="2020-07" db="EMBL/GenBank/DDBJ databases">
        <title>Taxonomic proposal: Crassvirales, a new order of highly abundant and diverse bacterial viruses.</title>
        <authorList>
            <person name="Shkoporov A.N."/>
            <person name="Stockdale S.R."/>
            <person name="Guerin E."/>
            <person name="Ross R.P."/>
            <person name="Hill C."/>
        </authorList>
    </citation>
    <scope>NUCLEOTIDE SEQUENCE [LARGE SCALE GENOMIC DNA]</scope>
</reference>
<dbReference type="EMBL" id="MT774384">
    <property type="protein sequence ID" value="QOR58849.1"/>
    <property type="molecule type" value="Genomic_DNA"/>
</dbReference>
<protein>
    <submittedName>
        <fullName evidence="1">Uncharacterized protein</fullName>
    </submittedName>
</protein>
<dbReference type="Proteomes" id="UP000594003">
    <property type="component" value="Segment"/>
</dbReference>
<dbReference type="KEGG" id="vg:65129332"/>
<accession>A0A7M1RZ63</accession>
<name>A0A7M1RZ63_9CAUD</name>
<evidence type="ECO:0000313" key="2">
    <source>
        <dbReference type="Proteomes" id="UP000594003"/>
    </source>
</evidence>
<organism evidence="1 2">
    <name type="scientific">uncultured phage cr8_1</name>
    <dbReference type="NCBI Taxonomy" id="2772068"/>
    <lineage>
        <taxon>Viruses</taxon>
        <taxon>Duplodnaviria</taxon>
        <taxon>Heunggongvirae</taxon>
        <taxon>Uroviricota</taxon>
        <taxon>Caudoviricetes</taxon>
        <taxon>Crassvirales</taxon>
        <taxon>Intestiviridae</taxon>
        <taxon>Obtuvirinae</taxon>
        <taxon>Fohxhuevirus</taxon>
        <taxon>Fohxhuevirus gastrointestinalis</taxon>
    </lineage>
</organism>
<dbReference type="GeneID" id="65129332"/>
<evidence type="ECO:0000313" key="1">
    <source>
        <dbReference type="EMBL" id="QOR58849.1"/>
    </source>
</evidence>
<keyword evidence="2" id="KW-1185">Reference proteome</keyword>